<organism evidence="1 2">
    <name type="scientific">Salibacterium salarium</name>
    <dbReference type="NCBI Taxonomy" id="284579"/>
    <lineage>
        <taxon>Bacteria</taxon>
        <taxon>Bacillati</taxon>
        <taxon>Bacillota</taxon>
        <taxon>Bacilli</taxon>
        <taxon>Bacillales</taxon>
        <taxon>Bacillaceae</taxon>
    </lineage>
</organism>
<reference evidence="1 2" key="1">
    <citation type="submission" date="2018-10" db="EMBL/GenBank/DDBJ databases">
        <title>Draft genome sequence of Bacillus salarius IM0101, isolated from a hypersaline soil in Inner Mongolia, China.</title>
        <authorList>
            <person name="Yamprayoonswat W."/>
            <person name="Boonvisut S."/>
            <person name="Jumpathong W."/>
            <person name="Sittihan S."/>
            <person name="Ruangsuj P."/>
            <person name="Wanthongcharoen S."/>
            <person name="Thongpramul N."/>
            <person name="Pimmason S."/>
            <person name="Yu B."/>
            <person name="Yasawong M."/>
        </authorList>
    </citation>
    <scope>NUCLEOTIDE SEQUENCE [LARGE SCALE GENOMIC DNA]</scope>
    <source>
        <strain evidence="1 2">IM0101</strain>
    </source>
</reference>
<name>A0A428N3F4_9BACI</name>
<evidence type="ECO:0000313" key="2">
    <source>
        <dbReference type="Proteomes" id="UP000275076"/>
    </source>
</evidence>
<keyword evidence="2" id="KW-1185">Reference proteome</keyword>
<proteinExistence type="predicted"/>
<dbReference type="Proteomes" id="UP000275076">
    <property type="component" value="Unassembled WGS sequence"/>
</dbReference>
<dbReference type="InterPro" id="IPR021338">
    <property type="entry name" value="DUF2953"/>
</dbReference>
<gene>
    <name evidence="1" type="ORF">D7Z54_13025</name>
</gene>
<dbReference type="Pfam" id="PF11167">
    <property type="entry name" value="DUF2953"/>
    <property type="match status" value="1"/>
</dbReference>
<dbReference type="RefSeq" id="WP_125556291.1">
    <property type="nucleotide sequence ID" value="NZ_RBVX01000011.1"/>
</dbReference>
<dbReference type="AlphaFoldDB" id="A0A428N3F4"/>
<comment type="caution">
    <text evidence="1">The sequence shown here is derived from an EMBL/GenBank/DDBJ whole genome shotgun (WGS) entry which is preliminary data.</text>
</comment>
<evidence type="ECO:0000313" key="1">
    <source>
        <dbReference type="EMBL" id="RSL32941.1"/>
    </source>
</evidence>
<accession>A0A428N3F4</accession>
<sequence length="226" mass="25927">MIWLIGIASLLLLLLILVMITPVTLRFRFMQKKANQDLHLKITVWRVFYKTFELPIISFEEETGSVVMKEKTKTSTGNEEERDIKETPQEIKSQLEGLRLWINHIAGLRPILHSFLNKWKITEFSWKSKIGTGEAAWTGFLSGTLWSVKNIAVGLMSAVFKLKCAPDIDIAPEFQKPALDVDLSCMVSVRLGHAIIAGIRVMKHLRGNMFKLWKKSKEEMRREEAS</sequence>
<dbReference type="OrthoDB" id="1683589at2"/>
<dbReference type="EMBL" id="RBVX01000011">
    <property type="protein sequence ID" value="RSL32941.1"/>
    <property type="molecule type" value="Genomic_DNA"/>
</dbReference>
<protein>
    <submittedName>
        <fullName evidence="1">DUF2953 domain-containing protein</fullName>
    </submittedName>
</protein>